<protein>
    <submittedName>
        <fullName evidence="1">Uncharacterized protein</fullName>
    </submittedName>
</protein>
<name>A0A8J6IW19_9FIRM</name>
<comment type="caution">
    <text evidence="1">The sequence shown here is derived from an EMBL/GenBank/DDBJ whole genome shotgun (WGS) entry which is preliminary data.</text>
</comment>
<gene>
    <name evidence="1" type="ORF">H8S55_06545</name>
</gene>
<dbReference type="Proteomes" id="UP000602260">
    <property type="component" value="Unassembled WGS sequence"/>
</dbReference>
<proteinExistence type="predicted"/>
<keyword evidence="2" id="KW-1185">Reference proteome</keyword>
<reference evidence="1" key="1">
    <citation type="submission" date="2020-08" db="EMBL/GenBank/DDBJ databases">
        <title>Genome public.</title>
        <authorList>
            <person name="Liu C."/>
            <person name="Sun Q."/>
        </authorList>
    </citation>
    <scope>NUCLEOTIDE SEQUENCE</scope>
    <source>
        <strain evidence="1">BX5</strain>
    </source>
</reference>
<organism evidence="1 2">
    <name type="scientific">Flintibacter faecis</name>
    <dbReference type="NCBI Taxonomy" id="2763047"/>
    <lineage>
        <taxon>Bacteria</taxon>
        <taxon>Bacillati</taxon>
        <taxon>Bacillota</taxon>
        <taxon>Clostridia</taxon>
        <taxon>Eubacteriales</taxon>
        <taxon>Flintibacter</taxon>
    </lineage>
</organism>
<dbReference type="EMBL" id="JACOPN010000003">
    <property type="protein sequence ID" value="MBC5716974.1"/>
    <property type="molecule type" value="Genomic_DNA"/>
</dbReference>
<evidence type="ECO:0000313" key="2">
    <source>
        <dbReference type="Proteomes" id="UP000602260"/>
    </source>
</evidence>
<evidence type="ECO:0000313" key="1">
    <source>
        <dbReference type="EMBL" id="MBC5716974.1"/>
    </source>
</evidence>
<accession>A0A8J6IW19</accession>
<sequence length="148" mass="16963">MNYSPSSRDAIDEHCREVIRSCLNIVEQYGDTYVAIHKDDDIECIVLVSMIRSYPILSIIVADKLLLADINEKQMHSIANELNLVSVTGWHSVFLADDSMIYMYRQCLWLSMSLTYEDLLTMLKECISEYKRGKGRLTTGEYPTDPVA</sequence>
<dbReference type="RefSeq" id="WP_186878286.1">
    <property type="nucleotide sequence ID" value="NZ_JACOPN010000003.1"/>
</dbReference>
<dbReference type="AlphaFoldDB" id="A0A8J6IW19"/>